<dbReference type="Gene3D" id="3.40.605.10">
    <property type="entry name" value="Aldehyde Dehydrogenase, Chain A, domain 1"/>
    <property type="match status" value="1"/>
</dbReference>
<dbReference type="InterPro" id="IPR016162">
    <property type="entry name" value="Ald_DH_N"/>
</dbReference>
<organism evidence="3 4">
    <name type="scientific">Mycolicibacterium fluoranthenivorans</name>
    <dbReference type="NCBI Taxonomy" id="258505"/>
    <lineage>
        <taxon>Bacteria</taxon>
        <taxon>Bacillati</taxon>
        <taxon>Actinomycetota</taxon>
        <taxon>Actinomycetes</taxon>
        <taxon>Mycobacteriales</taxon>
        <taxon>Mycobacteriaceae</taxon>
        <taxon>Mycolicibacterium</taxon>
    </lineage>
</organism>
<dbReference type="PANTHER" id="PTHR43353:SF3">
    <property type="entry name" value="ALDEHYDE DEHYDROGENASE-RELATED"/>
    <property type="match status" value="1"/>
</dbReference>
<dbReference type="STRING" id="1502745.SAMN02799620_00827"/>
<dbReference type="Proteomes" id="UP000199707">
    <property type="component" value="Unassembled WGS sequence"/>
</dbReference>
<evidence type="ECO:0000256" key="1">
    <source>
        <dbReference type="ARBA" id="ARBA00023002"/>
    </source>
</evidence>
<accession>A0A1G4VFX4</accession>
<dbReference type="GO" id="GO:0016620">
    <property type="term" value="F:oxidoreductase activity, acting on the aldehyde or oxo group of donors, NAD or NADP as acceptor"/>
    <property type="evidence" value="ECO:0007669"/>
    <property type="project" value="InterPro"/>
</dbReference>
<dbReference type="InterPro" id="IPR016163">
    <property type="entry name" value="Ald_DH_C"/>
</dbReference>
<dbReference type="EMBL" id="FMUB01000002">
    <property type="protein sequence ID" value="SCX06186.1"/>
    <property type="molecule type" value="Genomic_DNA"/>
</dbReference>
<dbReference type="PANTHER" id="PTHR43353">
    <property type="entry name" value="SUCCINATE-SEMIALDEHYDE DEHYDROGENASE, MITOCHONDRIAL"/>
    <property type="match status" value="1"/>
</dbReference>
<dbReference type="Pfam" id="PF00171">
    <property type="entry name" value="Aldedh"/>
    <property type="match status" value="1"/>
</dbReference>
<dbReference type="InterPro" id="IPR015590">
    <property type="entry name" value="Aldehyde_DH_dom"/>
</dbReference>
<name>A0A1G4VFX4_9MYCO</name>
<reference evidence="4" key="1">
    <citation type="submission" date="2016-10" db="EMBL/GenBank/DDBJ databases">
        <authorList>
            <person name="Varghese N."/>
            <person name="Submissions S."/>
        </authorList>
    </citation>
    <scope>NUCLEOTIDE SEQUENCE [LARGE SCALE GENOMIC DNA]</scope>
    <source>
        <strain evidence="4">UNC267MFSha1.1M11</strain>
    </source>
</reference>
<sequence>MTTQLTARPTGQMLIAGNPVAGTGTEIRGFNPATGQTLEPAYRYGDESHVDRACAAAAEAFGPYRATTSEQRARFLESVAASIEAIKTELVERAAAESGLPEPRIAGEVGRTTGQLRLFAAVLREGSWNGARIDPAQPDRSPLRRPDIRQREVPLGPVAVFGASNFPLAFSVAGGDTASALAAGCPVVVKAHDAHPGTSELVGAAIARAVAQSGMPAGTFSLLFGSGPGLGVALVADPRIKAVGFTGSRFAGMALVATAAARPEPIPVYAEMSAVNPVFLLDGALRARGAEIGAAFVGSLTMGSGQFCTNPGLVLAVDGPGVDDFLTAAGTALATAAATPMLTPGIAASYAKGVDTLRAVSTEEARGQAADSETYCQAALFSTDAATFLATEALQAEVFGASSVLVRCAGIEEMVAVAAGLEGQLTATVHAEESDYQVAAELLPVLELKAGRILFNGWPTGVEVGHAMVHGGPYPATSDSRTTSVGARAIERFLRPVCYQDVPDALLPSVIADGNPDGVWRRIDGQLTHD</sequence>
<gene>
    <name evidence="3" type="ORF">SAMN02799620_00827</name>
</gene>
<feature type="domain" description="Aldehyde dehydrogenase" evidence="2">
    <location>
        <begin position="24"/>
        <end position="471"/>
    </location>
</feature>
<proteinExistence type="predicted"/>
<dbReference type="InterPro" id="IPR050740">
    <property type="entry name" value="Aldehyde_DH_Superfamily"/>
</dbReference>
<keyword evidence="1" id="KW-0560">Oxidoreductase</keyword>
<dbReference type="CDD" id="cd07129">
    <property type="entry name" value="ALDH_KGSADH"/>
    <property type="match status" value="1"/>
</dbReference>
<protein>
    <submittedName>
        <fullName evidence="3">NADP-dependent aldehyde dehydrogenase</fullName>
    </submittedName>
</protein>
<dbReference type="InterPro" id="IPR044151">
    <property type="entry name" value="ALDH_KGSADH"/>
</dbReference>
<dbReference type="SUPFAM" id="SSF53720">
    <property type="entry name" value="ALDH-like"/>
    <property type="match status" value="1"/>
</dbReference>
<evidence type="ECO:0000259" key="2">
    <source>
        <dbReference type="Pfam" id="PF00171"/>
    </source>
</evidence>
<evidence type="ECO:0000313" key="4">
    <source>
        <dbReference type="Proteomes" id="UP000199707"/>
    </source>
</evidence>
<dbReference type="AlphaFoldDB" id="A0A1G4VFX4"/>
<dbReference type="InterPro" id="IPR016161">
    <property type="entry name" value="Ald_DH/histidinol_DH"/>
</dbReference>
<evidence type="ECO:0000313" key="3">
    <source>
        <dbReference type="EMBL" id="SCX06186.1"/>
    </source>
</evidence>
<dbReference type="Gene3D" id="3.40.309.10">
    <property type="entry name" value="Aldehyde Dehydrogenase, Chain A, domain 2"/>
    <property type="match status" value="1"/>
</dbReference>